<organism evidence="2 3">
    <name type="scientific">Leishmania tarentolae</name>
    <name type="common">Sauroleishmania tarentolae</name>
    <dbReference type="NCBI Taxonomy" id="5689"/>
    <lineage>
        <taxon>Eukaryota</taxon>
        <taxon>Discoba</taxon>
        <taxon>Euglenozoa</taxon>
        <taxon>Kinetoplastea</taxon>
        <taxon>Metakinetoplastina</taxon>
        <taxon>Trypanosomatida</taxon>
        <taxon>Trypanosomatidae</taxon>
        <taxon>Leishmaniinae</taxon>
        <taxon>Leishmania</taxon>
        <taxon>lizard Leishmania</taxon>
    </lineage>
</organism>
<protein>
    <submittedName>
        <fullName evidence="2">Uncharacterized protein</fullName>
    </submittedName>
</protein>
<gene>
    <name evidence="2" type="ORF">LtaPh_3511700</name>
</gene>
<keyword evidence="3" id="KW-1185">Reference proteome</keyword>
<name>A0A640KSN0_LEITA</name>
<feature type="region of interest" description="Disordered" evidence="1">
    <location>
        <begin position="406"/>
        <end position="427"/>
    </location>
</feature>
<feature type="region of interest" description="Disordered" evidence="1">
    <location>
        <begin position="1"/>
        <end position="180"/>
    </location>
</feature>
<dbReference type="EMBL" id="BLBS01000056">
    <property type="protein sequence ID" value="GET92613.1"/>
    <property type="molecule type" value="Genomic_DNA"/>
</dbReference>
<dbReference type="Proteomes" id="UP000419144">
    <property type="component" value="Unassembled WGS sequence"/>
</dbReference>
<sequence length="587" mass="64999">MGRRNESGGRDASSSRRHHSHRFDRCNDDDNVGDYGDRHRHRRRDNDSLADRPHRHHHRHRSSHHRRRGSTERRENSSEAIRPERALRPHRRPQRERSDGGDEYGNVDDDRSSHRQRDVQQRRERSRSEDDMDDRRGRREKGKRYRDTVATEEDDDGRQQSRKYRRDCQESVEEVSRSMNSNTVAGMSGCRTFGDRFQDANSVTSSTYTTSRTVDWSSRGGRQRMPGLAYDVDQQKRFLGFLDCRDSSGSRAAAAAMEFKIGPDGLVQMPPPPMLVRRQNRSRFGATDANDGNGSGFRQQQQHHRRRRQPSSAVPTASKHDKDSDDNSSVASHESLYDDPAAASMGILPDIIPPSNLYRVALCGVDLSVTASHLSSMVAQLLGGGVKPWRVRRPAREMLHVAVSYNQTAQQQPRHQQPPRAPLTSNKSTITSAVSSSMVFPDSPSSVGNTPHSVENSLIGVLSCEPSNVGGGSGRRGVLPDADDTNAASAVLSSGAETTKGLLQGEAKGPQMHKETAANNEGVLPDASPLPQPPQSATPAFYLPGLHDVNGPGGMVVLEFTEQKHALRSVQLLNGAYVNGRRVAASM</sequence>
<evidence type="ECO:0000313" key="2">
    <source>
        <dbReference type="EMBL" id="GET92613.1"/>
    </source>
</evidence>
<evidence type="ECO:0000313" key="3">
    <source>
        <dbReference type="Proteomes" id="UP000419144"/>
    </source>
</evidence>
<feature type="compositionally biased region" description="Basic and acidic residues" evidence="1">
    <location>
        <begin position="69"/>
        <end position="87"/>
    </location>
</feature>
<feature type="compositionally biased region" description="Basic and acidic residues" evidence="1">
    <location>
        <begin position="108"/>
        <end position="137"/>
    </location>
</feature>
<comment type="caution">
    <text evidence="2">The sequence shown here is derived from an EMBL/GenBank/DDBJ whole genome shotgun (WGS) entry which is preliminary data.</text>
</comment>
<feature type="region of interest" description="Disordered" evidence="1">
    <location>
        <begin position="284"/>
        <end position="333"/>
    </location>
</feature>
<feature type="compositionally biased region" description="Basic residues" evidence="1">
    <location>
        <begin position="53"/>
        <end position="68"/>
    </location>
</feature>
<dbReference type="AlphaFoldDB" id="A0A640KSN0"/>
<proteinExistence type="predicted"/>
<evidence type="ECO:0000256" key="1">
    <source>
        <dbReference type="SAM" id="MobiDB-lite"/>
    </source>
</evidence>
<reference evidence="2" key="1">
    <citation type="submission" date="2019-11" db="EMBL/GenBank/DDBJ databases">
        <title>Leishmania tarentolae CDS.</title>
        <authorList>
            <person name="Goto Y."/>
            <person name="Yamagishi J."/>
        </authorList>
    </citation>
    <scope>NUCLEOTIDE SEQUENCE [LARGE SCALE GENOMIC DNA]</scope>
    <source>
        <strain evidence="2">Parrot Tar II</strain>
    </source>
</reference>
<dbReference type="VEuPathDB" id="TriTrypDB:LtaPh_3511700"/>
<accession>A0A640KSN0</accession>
<dbReference type="OrthoDB" id="273865at2759"/>